<protein>
    <submittedName>
        <fullName evidence="1">Endonuclease</fullName>
    </submittedName>
</protein>
<reference evidence="1" key="1">
    <citation type="submission" date="2023-04" db="EMBL/GenBank/DDBJ databases">
        <title>The human skin virome in hidradenitis suppurativa patients.</title>
        <authorList>
            <person name="Jansen D."/>
        </authorList>
    </citation>
    <scope>NUCLEOTIDE SEQUENCE</scope>
    <source>
        <strain evidence="1">VC3_JansenPhageE</strain>
    </source>
</reference>
<dbReference type="GO" id="GO:0004519">
    <property type="term" value="F:endonuclease activity"/>
    <property type="evidence" value="ECO:0007669"/>
    <property type="project" value="UniProtKB-KW"/>
</dbReference>
<accession>A0AA49X283</accession>
<proteinExistence type="predicted"/>
<dbReference type="InterPro" id="IPR009414">
    <property type="entry name" value="DUF1064"/>
</dbReference>
<sequence>MPRYSKYRAVKTKIDGHKFPSIKEAQRYQELKLLEKAGKIKNLELQPKFEIIPKQKYRGKTLRKAEYTPDFKYYDVDNNEWVIEEVKGMPTVDYVLRKKLFILKYGDEYKFLET</sequence>
<evidence type="ECO:0000313" key="1">
    <source>
        <dbReference type="EMBL" id="WLJ25728.1"/>
    </source>
</evidence>
<organism evidence="1">
    <name type="scientific">Firmicutes phage HS08</name>
    <dbReference type="NCBI Taxonomy" id="3056391"/>
    <lineage>
        <taxon>Viruses</taxon>
    </lineage>
</organism>
<name>A0AA49X283_9VIRU</name>
<keyword evidence="1" id="KW-0540">Nuclease</keyword>
<keyword evidence="1" id="KW-0255">Endonuclease</keyword>
<dbReference type="Pfam" id="PF06356">
    <property type="entry name" value="DUF1064"/>
    <property type="match status" value="1"/>
</dbReference>
<dbReference type="EMBL" id="OQ890315">
    <property type="protein sequence ID" value="WLJ25728.1"/>
    <property type="molecule type" value="Genomic_DNA"/>
</dbReference>
<keyword evidence="1" id="KW-0378">Hydrolase</keyword>